<evidence type="ECO:0000313" key="1">
    <source>
        <dbReference type="EMBL" id="HIV03067.1"/>
    </source>
</evidence>
<evidence type="ECO:0000313" key="2">
    <source>
        <dbReference type="Proteomes" id="UP000886743"/>
    </source>
</evidence>
<dbReference type="AlphaFoldDB" id="A0A9D1NI98"/>
<gene>
    <name evidence="1" type="ORF">IAC74_05780</name>
</gene>
<sequence>MIEYIIEPQKRLQVCEEVDLCVIGGSCTGLFAAVRAAGVAAYCCLDGDVPVQKADSARIRSLLKAAVL</sequence>
<dbReference type="Proteomes" id="UP000886743">
    <property type="component" value="Unassembled WGS sequence"/>
</dbReference>
<protein>
    <submittedName>
        <fullName evidence="1">Uncharacterized protein</fullName>
    </submittedName>
</protein>
<proteinExistence type="predicted"/>
<dbReference type="EMBL" id="DVOF01000167">
    <property type="protein sequence ID" value="HIV03067.1"/>
    <property type="molecule type" value="Genomic_DNA"/>
</dbReference>
<reference evidence="1" key="2">
    <citation type="journal article" date="2021" name="PeerJ">
        <title>Extensive microbial diversity within the chicken gut microbiome revealed by metagenomics and culture.</title>
        <authorList>
            <person name="Gilroy R."/>
            <person name="Ravi A."/>
            <person name="Getino M."/>
            <person name="Pursley I."/>
            <person name="Horton D.L."/>
            <person name="Alikhan N.F."/>
            <person name="Baker D."/>
            <person name="Gharbi K."/>
            <person name="Hall N."/>
            <person name="Watson M."/>
            <person name="Adriaenssens E.M."/>
            <person name="Foster-Nyarko E."/>
            <person name="Jarju S."/>
            <person name="Secka A."/>
            <person name="Antonio M."/>
            <person name="Oren A."/>
            <person name="Chaudhuri R.R."/>
            <person name="La Ragione R."/>
            <person name="Hildebrand F."/>
            <person name="Pallen M.J."/>
        </authorList>
    </citation>
    <scope>NUCLEOTIDE SEQUENCE</scope>
    <source>
        <strain evidence="1">4920</strain>
    </source>
</reference>
<name>A0A9D1NI98_9FIRM</name>
<reference evidence="1" key="1">
    <citation type="submission" date="2020-10" db="EMBL/GenBank/DDBJ databases">
        <authorList>
            <person name="Gilroy R."/>
        </authorList>
    </citation>
    <scope>NUCLEOTIDE SEQUENCE</scope>
    <source>
        <strain evidence="1">4920</strain>
    </source>
</reference>
<comment type="caution">
    <text evidence="1">The sequence shown here is derived from an EMBL/GenBank/DDBJ whole genome shotgun (WGS) entry which is preliminary data.</text>
</comment>
<organism evidence="1 2">
    <name type="scientific">Candidatus Aphodoplasma excrementigallinarum</name>
    <dbReference type="NCBI Taxonomy" id="2840673"/>
    <lineage>
        <taxon>Bacteria</taxon>
        <taxon>Bacillati</taxon>
        <taxon>Bacillota</taxon>
        <taxon>Clostridia</taxon>
        <taxon>Eubacteriales</taxon>
        <taxon>Candidatus Aphodoplasma</taxon>
    </lineage>
</organism>
<accession>A0A9D1NI98</accession>